<comment type="caution">
    <text evidence="7">The sequence shown here is derived from an EMBL/GenBank/DDBJ whole genome shotgun (WGS) entry which is preliminary data.</text>
</comment>
<feature type="transmembrane region" description="Helical" evidence="6">
    <location>
        <begin position="46"/>
        <end position="69"/>
    </location>
</feature>
<evidence type="ECO:0000256" key="2">
    <source>
        <dbReference type="ARBA" id="ARBA00022475"/>
    </source>
</evidence>
<feature type="transmembrane region" description="Helical" evidence="6">
    <location>
        <begin position="258"/>
        <end position="278"/>
    </location>
</feature>
<evidence type="ECO:0000313" key="8">
    <source>
        <dbReference type="Proteomes" id="UP000286576"/>
    </source>
</evidence>
<dbReference type="RefSeq" id="WP_119585110.1">
    <property type="nucleotide sequence ID" value="NZ_CAWODQ010000012.1"/>
</dbReference>
<feature type="transmembrane region" description="Helical" evidence="6">
    <location>
        <begin position="333"/>
        <end position="355"/>
    </location>
</feature>
<organism evidence="7 8">
    <name type="scientific">Aurantiacibacter zhengii</name>
    <dbReference type="NCBI Taxonomy" id="2307003"/>
    <lineage>
        <taxon>Bacteria</taxon>
        <taxon>Pseudomonadati</taxon>
        <taxon>Pseudomonadota</taxon>
        <taxon>Alphaproteobacteria</taxon>
        <taxon>Sphingomonadales</taxon>
        <taxon>Erythrobacteraceae</taxon>
        <taxon>Aurantiacibacter</taxon>
    </lineage>
</organism>
<evidence type="ECO:0008006" key="9">
    <source>
        <dbReference type="Google" id="ProtNLM"/>
    </source>
</evidence>
<dbReference type="OrthoDB" id="7837095at2"/>
<feature type="transmembrane region" description="Helical" evidence="6">
    <location>
        <begin position="12"/>
        <end position="34"/>
    </location>
</feature>
<keyword evidence="3 6" id="KW-0812">Transmembrane</keyword>
<dbReference type="GO" id="GO:0005886">
    <property type="term" value="C:plasma membrane"/>
    <property type="evidence" value="ECO:0007669"/>
    <property type="project" value="UniProtKB-SubCell"/>
</dbReference>
<keyword evidence="5 6" id="KW-0472">Membrane</keyword>
<dbReference type="Pfam" id="PF13440">
    <property type="entry name" value="Polysacc_synt_3"/>
    <property type="match status" value="1"/>
</dbReference>
<dbReference type="AlphaFoldDB" id="A0A418NU48"/>
<keyword evidence="4 6" id="KW-1133">Transmembrane helix</keyword>
<protein>
    <recommendedName>
        <fullName evidence="9">Lipopolysaccharide biosynthesis protein</fullName>
    </recommendedName>
</protein>
<name>A0A418NU48_9SPHN</name>
<keyword evidence="2" id="KW-1003">Cell membrane</keyword>
<reference evidence="7 8" key="1">
    <citation type="submission" date="2018-08" db="EMBL/GenBank/DDBJ databases">
        <title>Erythrobacter zhengii sp.nov., a bacterium isolated from deep-sea sediment.</title>
        <authorList>
            <person name="Fang C."/>
            <person name="Wu Y.-H."/>
            <person name="Sun C."/>
            <person name="Wang H."/>
            <person name="Cheng H."/>
            <person name="Meng F.-X."/>
            <person name="Wang C.-S."/>
            <person name="Xu X.-W."/>
        </authorList>
    </citation>
    <scope>NUCLEOTIDE SEQUENCE [LARGE SCALE GENOMIC DNA]</scope>
    <source>
        <strain evidence="7 8">V18</strain>
    </source>
</reference>
<feature type="transmembrane region" description="Helical" evidence="6">
    <location>
        <begin position="290"/>
        <end position="313"/>
    </location>
</feature>
<feature type="transmembrane region" description="Helical" evidence="6">
    <location>
        <begin position="90"/>
        <end position="110"/>
    </location>
</feature>
<evidence type="ECO:0000256" key="6">
    <source>
        <dbReference type="SAM" id="Phobius"/>
    </source>
</evidence>
<dbReference type="PANTHER" id="PTHR30250:SF11">
    <property type="entry name" value="O-ANTIGEN TRANSPORTER-RELATED"/>
    <property type="match status" value="1"/>
</dbReference>
<proteinExistence type="predicted"/>
<keyword evidence="8" id="KW-1185">Reference proteome</keyword>
<dbReference type="InterPro" id="IPR050833">
    <property type="entry name" value="Poly_Biosynth_Transport"/>
</dbReference>
<evidence type="ECO:0000256" key="4">
    <source>
        <dbReference type="ARBA" id="ARBA00022989"/>
    </source>
</evidence>
<accession>A0A418NU48</accession>
<evidence type="ECO:0000313" key="7">
    <source>
        <dbReference type="EMBL" id="RIV87563.1"/>
    </source>
</evidence>
<feature type="transmembrane region" description="Helical" evidence="6">
    <location>
        <begin position="362"/>
        <end position="382"/>
    </location>
</feature>
<dbReference type="Proteomes" id="UP000286576">
    <property type="component" value="Unassembled WGS sequence"/>
</dbReference>
<gene>
    <name evidence="7" type="ORF">D2V07_04245</name>
</gene>
<evidence type="ECO:0000256" key="1">
    <source>
        <dbReference type="ARBA" id="ARBA00004651"/>
    </source>
</evidence>
<dbReference type="EMBL" id="QXFL01000002">
    <property type="protein sequence ID" value="RIV87563.1"/>
    <property type="molecule type" value="Genomic_DNA"/>
</dbReference>
<evidence type="ECO:0000256" key="5">
    <source>
        <dbReference type="ARBA" id="ARBA00023136"/>
    </source>
</evidence>
<evidence type="ECO:0000256" key="3">
    <source>
        <dbReference type="ARBA" id="ARBA00022692"/>
    </source>
</evidence>
<comment type="subcellular location">
    <subcellularLocation>
        <location evidence="1">Cell membrane</location>
        <topology evidence="1">Multi-pass membrane protein</topology>
    </subcellularLocation>
</comment>
<sequence length="418" mass="44540">MKLGAGIRNIAVNGLGASGLTAAETVVRAVYFVVITRLLGPDGYGIFSWALAFYGFILAGASLGFETLVPYGYGKGQKEGDAEASRLFTLRMACCACATFGLLVYVLVAAKGTSEALMLLFVAPALLFRGVALLNRSIFTGRMEVMRNVPNVLVARVVELTVGLLMLVNGAGIAALLALHWISWAIETALSWRTIKGRYDIRLAIPRWKEARSLLRKGVPLGLHDLATGFLMAAPLVLYKPLARDFSELGQVGIAVQLSGFLLAAGSAFVATAVPVLARSRAGGDSRVASYGWIVAAISTSATIILAGAWHMISPVVFDTFFGAEYELGRQLTTLTIVIAGIILLPQGFLQLLMLEDQFSKPLTASLAACLAVLAGFTAFRAEIGPMLALQIVMASWLLRAVLIIAPGWILSHKLARI</sequence>
<feature type="transmembrane region" description="Helical" evidence="6">
    <location>
        <begin position="388"/>
        <end position="411"/>
    </location>
</feature>
<dbReference type="PANTHER" id="PTHR30250">
    <property type="entry name" value="PST FAMILY PREDICTED COLANIC ACID TRANSPORTER"/>
    <property type="match status" value="1"/>
</dbReference>
<feature type="transmembrane region" description="Helical" evidence="6">
    <location>
        <begin position="116"/>
        <end position="136"/>
    </location>
</feature>